<evidence type="ECO:0000256" key="1">
    <source>
        <dbReference type="SAM" id="Phobius"/>
    </source>
</evidence>
<sequence>MNKKQIINTLKLIGFIVVVSFIIDKIAYFTITKISDTVYSGQAIGKLNHYLAIKDTTKLIVFGSSRANHHIDVKKLNASSYNMGVDGKFIAYSATLIKLLPKDLKQTVILHVDPNVAYREYYNREETKTLMVKYHTNAVIKEELDRAELTNPLQNFYWCIDYNGLVLGILKNAVFPKYDLEHYYGYDPMEVHSTQKEIFEKILARNDSIECKTNLKLNPLFNSYLKEIETFCTNNNKKLITITTPLYIDKCPEDNNALRKVLEDLNIEYHDYSNFFKDNNSTDYWIDIAHMSDVGAEIFSEALSKDISIND</sequence>
<feature type="transmembrane region" description="Helical" evidence="1">
    <location>
        <begin position="12"/>
        <end position="31"/>
    </location>
</feature>
<organism evidence="2 3">
    <name type="scientific">Lacinutrix gracilariae</name>
    <dbReference type="NCBI Taxonomy" id="1747198"/>
    <lineage>
        <taxon>Bacteria</taxon>
        <taxon>Pseudomonadati</taxon>
        <taxon>Bacteroidota</taxon>
        <taxon>Flavobacteriia</taxon>
        <taxon>Flavobacteriales</taxon>
        <taxon>Flavobacteriaceae</taxon>
        <taxon>Lacinutrix</taxon>
    </lineage>
</organism>
<accession>A0ABW5K0C6</accession>
<protein>
    <recommendedName>
        <fullName evidence="4">SGNH/GDSL hydrolase family protein</fullName>
    </recommendedName>
</protein>
<dbReference type="EMBL" id="JBHULM010000007">
    <property type="protein sequence ID" value="MFD2541554.1"/>
    <property type="molecule type" value="Genomic_DNA"/>
</dbReference>
<dbReference type="SUPFAM" id="SSF52266">
    <property type="entry name" value="SGNH hydrolase"/>
    <property type="match status" value="1"/>
</dbReference>
<keyword evidence="1" id="KW-0812">Transmembrane</keyword>
<evidence type="ECO:0008006" key="4">
    <source>
        <dbReference type="Google" id="ProtNLM"/>
    </source>
</evidence>
<name>A0ABW5K0C6_9FLAO</name>
<evidence type="ECO:0000313" key="3">
    <source>
        <dbReference type="Proteomes" id="UP001597467"/>
    </source>
</evidence>
<proteinExistence type="predicted"/>
<keyword evidence="1" id="KW-0472">Membrane</keyword>
<evidence type="ECO:0000313" key="2">
    <source>
        <dbReference type="EMBL" id="MFD2541554.1"/>
    </source>
</evidence>
<reference evidence="3" key="1">
    <citation type="journal article" date="2019" name="Int. J. Syst. Evol. Microbiol.">
        <title>The Global Catalogue of Microorganisms (GCM) 10K type strain sequencing project: providing services to taxonomists for standard genome sequencing and annotation.</title>
        <authorList>
            <consortium name="The Broad Institute Genomics Platform"/>
            <consortium name="The Broad Institute Genome Sequencing Center for Infectious Disease"/>
            <person name="Wu L."/>
            <person name="Ma J."/>
        </authorList>
    </citation>
    <scope>NUCLEOTIDE SEQUENCE [LARGE SCALE GENOMIC DNA]</scope>
    <source>
        <strain evidence="3">KCTC 42808</strain>
    </source>
</reference>
<dbReference type="RefSeq" id="WP_379901383.1">
    <property type="nucleotide sequence ID" value="NZ_JBHULM010000007.1"/>
</dbReference>
<dbReference type="Proteomes" id="UP001597467">
    <property type="component" value="Unassembled WGS sequence"/>
</dbReference>
<gene>
    <name evidence="2" type="ORF">ACFSSB_04420</name>
</gene>
<keyword evidence="3" id="KW-1185">Reference proteome</keyword>
<comment type="caution">
    <text evidence="2">The sequence shown here is derived from an EMBL/GenBank/DDBJ whole genome shotgun (WGS) entry which is preliminary data.</text>
</comment>
<keyword evidence="1" id="KW-1133">Transmembrane helix</keyword>